<dbReference type="KEGG" id="bgt:106066439"/>
<dbReference type="AlphaFoldDB" id="A0A2C9LAR9"/>
<dbReference type="Gene3D" id="2.30.29.30">
    <property type="entry name" value="Pleckstrin-homology domain (PH domain)/Phosphotyrosine-binding domain (PTB)"/>
    <property type="match status" value="1"/>
</dbReference>
<reference evidence="3" key="1">
    <citation type="submission" date="2020-05" db="UniProtKB">
        <authorList>
            <consortium name="EnsemblMetazoa"/>
        </authorList>
    </citation>
    <scope>IDENTIFICATION</scope>
    <source>
        <strain evidence="3">BB02</strain>
    </source>
</reference>
<evidence type="ECO:0000313" key="3">
    <source>
        <dbReference type="EnsemblMetazoa" id="BGLB028854-PB"/>
    </source>
</evidence>
<protein>
    <recommendedName>
        <fullName evidence="2">PH domain-containing protein</fullName>
    </recommendedName>
</protein>
<dbReference type="SUPFAM" id="SSF50729">
    <property type="entry name" value="PH domain-like"/>
    <property type="match status" value="1"/>
</dbReference>
<dbReference type="PROSITE" id="PS50003">
    <property type="entry name" value="PH_DOMAIN"/>
    <property type="match status" value="1"/>
</dbReference>
<sequence>MKNYHSLLIGFMKLDGWPRSGLSDRSAGQASLAHLPVPPSTGHKCHVITEESSHEVEVDNINEMLVDNSRMDSVVKNKLCRMDNCEHGEEADSNRFEVNLNNASVGSRFWNTNELLKTCSYLPSDRNYYVNQHNKKYDSKWNHDSSEIKSGLLVMIQSQNNFQDSSTSTYTSHVCTPNKTPPCLRCPVLVQIHQKSFERYAIVTRAGHQASAPSLYLKLKKSRVTASNSNPCQFIVTFDNADGHSYRFEASTKKSAEEWIKAFTNSVHNFPIKSKRSQDVFHSLEILPESPVEYEEPVVTAHSVCTTSRSTKKRLTRQSSLTSKAMPTLSESIDEDDSQC</sequence>
<dbReference type="OrthoDB" id="6065712at2759"/>
<evidence type="ECO:0000256" key="1">
    <source>
        <dbReference type="SAM" id="MobiDB-lite"/>
    </source>
</evidence>
<dbReference type="VEuPathDB" id="VectorBase:BGLAX_026518"/>
<feature type="compositionally biased region" description="Polar residues" evidence="1">
    <location>
        <begin position="321"/>
        <end position="331"/>
    </location>
</feature>
<gene>
    <name evidence="3" type="primary">106066439</name>
</gene>
<dbReference type="InterPro" id="IPR011993">
    <property type="entry name" value="PH-like_dom_sf"/>
</dbReference>
<dbReference type="RefSeq" id="XP_013080914.2">
    <property type="nucleotide sequence ID" value="XM_013225460.2"/>
</dbReference>
<feature type="region of interest" description="Disordered" evidence="1">
    <location>
        <begin position="315"/>
        <end position="340"/>
    </location>
</feature>
<dbReference type="VEuPathDB" id="VectorBase:BGLB028854"/>
<evidence type="ECO:0000313" key="4">
    <source>
        <dbReference type="Proteomes" id="UP000076420"/>
    </source>
</evidence>
<accession>A0A2C9LAR9</accession>
<organism evidence="3 4">
    <name type="scientific">Biomphalaria glabrata</name>
    <name type="common">Bloodfluke planorb</name>
    <name type="synonym">Freshwater snail</name>
    <dbReference type="NCBI Taxonomy" id="6526"/>
    <lineage>
        <taxon>Eukaryota</taxon>
        <taxon>Metazoa</taxon>
        <taxon>Spiralia</taxon>
        <taxon>Lophotrochozoa</taxon>
        <taxon>Mollusca</taxon>
        <taxon>Gastropoda</taxon>
        <taxon>Heterobranchia</taxon>
        <taxon>Euthyneura</taxon>
        <taxon>Panpulmonata</taxon>
        <taxon>Hygrophila</taxon>
        <taxon>Lymnaeoidea</taxon>
        <taxon>Planorbidae</taxon>
        <taxon>Biomphalaria</taxon>
    </lineage>
</organism>
<dbReference type="InterPro" id="IPR001849">
    <property type="entry name" value="PH_domain"/>
</dbReference>
<dbReference type="RefSeq" id="XP_013080915.2">
    <property type="nucleotide sequence ID" value="XM_013225461.2"/>
</dbReference>
<dbReference type="Proteomes" id="UP000076420">
    <property type="component" value="Unassembled WGS sequence"/>
</dbReference>
<evidence type="ECO:0000259" key="2">
    <source>
        <dbReference type="PROSITE" id="PS50003"/>
    </source>
</evidence>
<proteinExistence type="predicted"/>
<feature type="domain" description="PH" evidence="2">
    <location>
        <begin position="234"/>
        <end position="268"/>
    </location>
</feature>
<dbReference type="EnsemblMetazoa" id="BGLB028854-RB">
    <property type="protein sequence ID" value="BGLB028854-PB"/>
    <property type="gene ID" value="BGLB028854"/>
</dbReference>
<dbReference type="EnsemblMetazoa" id="BGLB028854-RA">
    <property type="protein sequence ID" value="BGLB028854-PA"/>
    <property type="gene ID" value="BGLB028854"/>
</dbReference>
<name>A0A2C9LAR9_BIOGL</name>